<dbReference type="InterPro" id="IPR036259">
    <property type="entry name" value="MFS_trans_sf"/>
</dbReference>
<dbReference type="InterPro" id="IPR003663">
    <property type="entry name" value="Sugar/inositol_transpt"/>
</dbReference>
<dbReference type="Gene3D" id="1.20.1250.20">
    <property type="entry name" value="MFS general substrate transporter like domains"/>
    <property type="match status" value="1"/>
</dbReference>
<evidence type="ECO:0000256" key="4">
    <source>
        <dbReference type="ARBA" id="ARBA00022692"/>
    </source>
</evidence>
<sequence length="529" mass="58546">MFGLIKGRTMYRLMRMSCGVSFMLYGYDAGVLGGVQGTDAFLKAMGVSDPKCFGFQQLTNLQHPTGTYVIPMIASSYTLAATICCLIVSIIGMPLGRRNIILLGNAFVVVGAVIQASSWSVGQIIAGRILCGFGIGFISCTVPTYMAEMSIEAGERGPEVAFTCALLISGIPIAYWIDFGFTRMTNQVSWRFPIAFQAFFAIASGSVMFFLPDTPRWYYAKGREAQGDDVLAKLHNKPLDHPDVHRMKQEIMRSIELETDAEEGTKFNLWTLFWDNTDLRVGRRIRISFLVLSIQQMMGINLSVYYSAVIFKNVGLSDFLAQLLSAVMNTMFALGTYLLPATIERFGRQSIMFWSALVLALLMTVFVALIGLPRPTLGTQWGAAAVICAWNMVFGYGWVGVPWLYGPEIAPLQQRHIGGAAGAFGEWLFSFLTVFAGGIALEAVGWKIWMWMLVFNWLAMPFVWFMCPETGGKSLEEIDVLFAKEDVRERILASGYGGAIGEGTETREHENTQVGSAEEKNSSVRMEEV</sequence>
<dbReference type="InterPro" id="IPR020846">
    <property type="entry name" value="MFS_dom"/>
</dbReference>
<name>A0ABY0G3F2_9PLEO</name>
<feature type="region of interest" description="Disordered" evidence="7">
    <location>
        <begin position="499"/>
        <end position="529"/>
    </location>
</feature>
<protein>
    <recommendedName>
        <fullName evidence="9">Major facilitator superfamily (MFS) profile domain-containing protein</fullName>
    </recommendedName>
</protein>
<dbReference type="PANTHER" id="PTHR48022">
    <property type="entry name" value="PLASTIDIC GLUCOSE TRANSPORTER 4"/>
    <property type="match status" value="1"/>
</dbReference>
<feature type="transmembrane region" description="Helical" evidence="8">
    <location>
        <begin position="417"/>
        <end position="436"/>
    </location>
</feature>
<feature type="transmembrane region" description="Helical" evidence="8">
    <location>
        <begin position="159"/>
        <end position="177"/>
    </location>
</feature>
<dbReference type="SUPFAM" id="SSF103473">
    <property type="entry name" value="MFS general substrate transporter"/>
    <property type="match status" value="1"/>
</dbReference>
<feature type="transmembrane region" description="Helical" evidence="8">
    <location>
        <begin position="448"/>
        <end position="467"/>
    </location>
</feature>
<evidence type="ECO:0000313" key="11">
    <source>
        <dbReference type="Proteomes" id="UP000293195"/>
    </source>
</evidence>
<feature type="transmembrane region" description="Helical" evidence="8">
    <location>
        <begin position="68"/>
        <end position="93"/>
    </location>
</feature>
<keyword evidence="3" id="KW-0813">Transport</keyword>
<feature type="transmembrane region" description="Helical" evidence="8">
    <location>
        <begin position="287"/>
        <end position="307"/>
    </location>
</feature>
<organism evidence="10 11">
    <name type="scientific">Alternaria tenuissima</name>
    <dbReference type="NCBI Taxonomy" id="119927"/>
    <lineage>
        <taxon>Eukaryota</taxon>
        <taxon>Fungi</taxon>
        <taxon>Dikarya</taxon>
        <taxon>Ascomycota</taxon>
        <taxon>Pezizomycotina</taxon>
        <taxon>Dothideomycetes</taxon>
        <taxon>Pleosporomycetidae</taxon>
        <taxon>Pleosporales</taxon>
        <taxon>Pleosporineae</taxon>
        <taxon>Pleosporaceae</taxon>
        <taxon>Alternaria</taxon>
        <taxon>Alternaria sect. Alternaria</taxon>
        <taxon>Alternaria alternata complex</taxon>
    </lineage>
</organism>
<dbReference type="PANTHER" id="PTHR48022:SF2">
    <property type="entry name" value="PLASTIDIC GLUCOSE TRANSPORTER 4"/>
    <property type="match status" value="1"/>
</dbReference>
<dbReference type="PRINTS" id="PR00171">
    <property type="entry name" value="SUGRTRNSPORT"/>
</dbReference>
<feature type="compositionally biased region" description="Basic and acidic residues" evidence="7">
    <location>
        <begin position="504"/>
        <end position="529"/>
    </location>
</feature>
<evidence type="ECO:0000256" key="8">
    <source>
        <dbReference type="SAM" id="Phobius"/>
    </source>
</evidence>
<feature type="domain" description="Major facilitator superfamily (MFS) profile" evidence="9">
    <location>
        <begin position="14"/>
        <end position="471"/>
    </location>
</feature>
<dbReference type="InterPro" id="IPR050360">
    <property type="entry name" value="MFS_Sugar_Transporters"/>
</dbReference>
<evidence type="ECO:0000256" key="7">
    <source>
        <dbReference type="SAM" id="MobiDB-lite"/>
    </source>
</evidence>
<evidence type="ECO:0000256" key="1">
    <source>
        <dbReference type="ARBA" id="ARBA00004141"/>
    </source>
</evidence>
<dbReference type="Proteomes" id="UP000293195">
    <property type="component" value="Unassembled WGS sequence"/>
</dbReference>
<accession>A0ABY0G3F2</accession>
<proteinExistence type="inferred from homology"/>
<dbReference type="InterPro" id="IPR005828">
    <property type="entry name" value="MFS_sugar_transport-like"/>
</dbReference>
<dbReference type="Pfam" id="PF00083">
    <property type="entry name" value="Sugar_tr"/>
    <property type="match status" value="1"/>
</dbReference>
<feature type="transmembrane region" description="Helical" evidence="8">
    <location>
        <begin position="100"/>
        <end position="119"/>
    </location>
</feature>
<dbReference type="EMBL" id="PDXF01000042">
    <property type="protein sequence ID" value="RYN95379.1"/>
    <property type="molecule type" value="Genomic_DNA"/>
</dbReference>
<evidence type="ECO:0000256" key="2">
    <source>
        <dbReference type="ARBA" id="ARBA00010992"/>
    </source>
</evidence>
<evidence type="ECO:0000256" key="5">
    <source>
        <dbReference type="ARBA" id="ARBA00022989"/>
    </source>
</evidence>
<comment type="caution">
    <text evidence="10">The sequence shown here is derived from an EMBL/GenBank/DDBJ whole genome shotgun (WGS) entry which is preliminary data.</text>
</comment>
<feature type="transmembrane region" description="Helical" evidence="8">
    <location>
        <begin position="384"/>
        <end position="405"/>
    </location>
</feature>
<evidence type="ECO:0000259" key="9">
    <source>
        <dbReference type="PROSITE" id="PS50850"/>
    </source>
</evidence>
<feature type="transmembrane region" description="Helical" evidence="8">
    <location>
        <begin position="319"/>
        <end position="339"/>
    </location>
</feature>
<keyword evidence="4 8" id="KW-0812">Transmembrane</keyword>
<evidence type="ECO:0000256" key="6">
    <source>
        <dbReference type="ARBA" id="ARBA00023136"/>
    </source>
</evidence>
<keyword evidence="5 8" id="KW-1133">Transmembrane helix</keyword>
<dbReference type="PROSITE" id="PS50850">
    <property type="entry name" value="MFS"/>
    <property type="match status" value="1"/>
</dbReference>
<keyword evidence="6 8" id="KW-0472">Membrane</keyword>
<evidence type="ECO:0000256" key="3">
    <source>
        <dbReference type="ARBA" id="ARBA00022448"/>
    </source>
</evidence>
<feature type="transmembrane region" description="Helical" evidence="8">
    <location>
        <begin position="125"/>
        <end position="147"/>
    </location>
</feature>
<feature type="transmembrane region" description="Helical" evidence="8">
    <location>
        <begin position="189"/>
        <end position="211"/>
    </location>
</feature>
<evidence type="ECO:0000313" key="10">
    <source>
        <dbReference type="EMBL" id="RYN95379.1"/>
    </source>
</evidence>
<keyword evidence="11" id="KW-1185">Reference proteome</keyword>
<reference evidence="11" key="1">
    <citation type="journal article" date="2019" name="bioRxiv">
        <title>Genomics, evolutionary history and diagnostics of the Alternaria alternata species group including apple and Asian pear pathotypes.</title>
        <authorList>
            <person name="Armitage A.D."/>
            <person name="Cockerton H.M."/>
            <person name="Sreenivasaprasad S."/>
            <person name="Woodhall J.W."/>
            <person name="Lane C.R."/>
            <person name="Harrison R.J."/>
            <person name="Clarkson J.P."/>
        </authorList>
    </citation>
    <scope>NUCLEOTIDE SEQUENCE [LARGE SCALE GENOMIC DNA]</scope>
    <source>
        <strain evidence="11">FERA 635</strain>
    </source>
</reference>
<gene>
    <name evidence="10" type="ORF">AA0119_g8658</name>
</gene>
<feature type="transmembrane region" description="Helical" evidence="8">
    <location>
        <begin position="351"/>
        <end position="372"/>
    </location>
</feature>
<comment type="similarity">
    <text evidence="2">Belongs to the major facilitator superfamily. Sugar transporter (TC 2.A.1.1) family.</text>
</comment>
<comment type="subcellular location">
    <subcellularLocation>
        <location evidence="1">Membrane</location>
        <topology evidence="1">Multi-pass membrane protein</topology>
    </subcellularLocation>
</comment>